<dbReference type="InterPro" id="IPR050260">
    <property type="entry name" value="FAD-bd_OxRdtase"/>
</dbReference>
<dbReference type="Pfam" id="PF04324">
    <property type="entry name" value="Fer2_BFD"/>
    <property type="match status" value="1"/>
</dbReference>
<keyword evidence="10" id="KW-1185">Reference proteome</keyword>
<feature type="transmembrane region" description="Helical" evidence="5">
    <location>
        <begin position="638"/>
        <end position="659"/>
    </location>
</feature>
<dbReference type="GO" id="GO:0016491">
    <property type="term" value="F:oxidoreductase activity"/>
    <property type="evidence" value="ECO:0007669"/>
    <property type="project" value="InterPro"/>
</dbReference>
<dbReference type="InterPro" id="IPR036188">
    <property type="entry name" value="FAD/NAD-bd_sf"/>
</dbReference>
<reference evidence="9 10" key="1">
    <citation type="submission" date="2018-05" db="EMBL/GenBank/DDBJ databases">
        <title>Acuticoccus sediminis sp. nov., isolated from deep-sea sediment of Indian Ocean.</title>
        <authorList>
            <person name="Liu X."/>
            <person name="Lai Q."/>
            <person name="Du Y."/>
            <person name="Sun F."/>
            <person name="Zhang X."/>
            <person name="Wang S."/>
            <person name="Shao Z."/>
        </authorList>
    </citation>
    <scope>NUCLEOTIDE SEQUENCE [LARGE SCALE GENOMIC DNA]</scope>
    <source>
        <strain evidence="9 10">PTG4-2</strain>
    </source>
</reference>
<dbReference type="PANTHER" id="PTHR43429">
    <property type="entry name" value="PYRIDINE NUCLEOTIDE-DISULFIDE OXIDOREDUCTASE DOMAIN-CONTAINING"/>
    <property type="match status" value="1"/>
</dbReference>
<evidence type="ECO:0000259" key="8">
    <source>
        <dbReference type="Pfam" id="PF18267"/>
    </source>
</evidence>
<feature type="domain" description="FAD/NAD(P)-binding" evidence="7">
    <location>
        <begin position="20"/>
        <end position="310"/>
    </location>
</feature>
<protein>
    <recommendedName>
        <fullName evidence="11">Nitrite reductase (NADH) large subunit</fullName>
    </recommendedName>
</protein>
<proteinExistence type="inferred from homology"/>
<dbReference type="EMBL" id="QHHQ01000001">
    <property type="protein sequence ID" value="RAI03620.1"/>
    <property type="molecule type" value="Genomic_DNA"/>
</dbReference>
<name>A0A8B2NY42_9HYPH</name>
<evidence type="ECO:0000256" key="1">
    <source>
        <dbReference type="ARBA" id="ARBA00001974"/>
    </source>
</evidence>
<organism evidence="9 10">
    <name type="scientific">Acuticoccus sediminis</name>
    <dbReference type="NCBI Taxonomy" id="2184697"/>
    <lineage>
        <taxon>Bacteria</taxon>
        <taxon>Pseudomonadati</taxon>
        <taxon>Pseudomonadota</taxon>
        <taxon>Alphaproteobacteria</taxon>
        <taxon>Hyphomicrobiales</taxon>
        <taxon>Amorphaceae</taxon>
        <taxon>Acuticoccus</taxon>
    </lineage>
</organism>
<dbReference type="Gene3D" id="1.10.10.1100">
    <property type="entry name" value="BFD-like [2Fe-2S]-binding domain"/>
    <property type="match status" value="1"/>
</dbReference>
<feature type="transmembrane region" description="Helical" evidence="5">
    <location>
        <begin position="570"/>
        <end position="589"/>
    </location>
</feature>
<gene>
    <name evidence="9" type="ORF">DLJ53_03795</name>
</gene>
<dbReference type="Gene3D" id="3.50.50.60">
    <property type="entry name" value="FAD/NAD(P)-binding domain"/>
    <property type="match status" value="2"/>
</dbReference>
<dbReference type="Pfam" id="PF18267">
    <property type="entry name" value="Rubredoxin_C"/>
    <property type="match status" value="1"/>
</dbReference>
<dbReference type="InterPro" id="IPR023753">
    <property type="entry name" value="FAD/NAD-binding_dom"/>
</dbReference>
<dbReference type="PRINTS" id="PR00469">
    <property type="entry name" value="PNDRDTASEII"/>
</dbReference>
<evidence type="ECO:0000313" key="10">
    <source>
        <dbReference type="Proteomes" id="UP000249590"/>
    </source>
</evidence>
<dbReference type="Pfam" id="PF07992">
    <property type="entry name" value="Pyr_redox_2"/>
    <property type="match status" value="1"/>
</dbReference>
<dbReference type="Gene3D" id="3.30.390.30">
    <property type="match status" value="1"/>
</dbReference>
<evidence type="ECO:0000256" key="5">
    <source>
        <dbReference type="SAM" id="Phobius"/>
    </source>
</evidence>
<keyword evidence="3" id="KW-0285">Flavoprotein</keyword>
<comment type="caution">
    <text evidence="9">The sequence shown here is derived from an EMBL/GenBank/DDBJ whole genome shotgun (WGS) entry which is preliminary data.</text>
</comment>
<keyword evidence="5" id="KW-0812">Transmembrane</keyword>
<evidence type="ECO:0008006" key="11">
    <source>
        <dbReference type="Google" id="ProtNLM"/>
    </source>
</evidence>
<dbReference type="Proteomes" id="UP000249590">
    <property type="component" value="Unassembled WGS sequence"/>
</dbReference>
<evidence type="ECO:0000259" key="6">
    <source>
        <dbReference type="Pfam" id="PF04324"/>
    </source>
</evidence>
<dbReference type="AlphaFoldDB" id="A0A8B2NY42"/>
<sequence length="664" mass="70583">MNVAVRSDSLNAPENATAPVVIVGGGPVGVRTAQELSRRGWDVVLFNAERWRPYNRVKLTPLLAGEAQVGTVYLDDRFPPPGRVACHDGTSVVDIDREKRHVVTSRGDVVAYHRLVLALGSRAFIPAIPGADLPGVYAFRNFDDAERLVARTMSARHVVVIGGGLLGLEAARGMARRGARVTIVEHENRLMPRQLDEAAGRTLAARIEALGVTVRTGERIASIDGFSRVVSVTLASGASLIADTVVVCTGVRANIQLPAAVGLAFGRAVIVDDEMRTSDPSIYAVGECAEHRGVVYGLVGPGFEHAVTAAASIAGTPVAYKGSVPATKLKVLGADVFSMGDFESAAQAPGVRSVVFTDPQNGIYRRLFLERGKLVAALGVGAWPEASRLQRAVAGRARVSPLALWRLRRTGTLWRATAEGAAALPASAIVCNCTGVTKGAIGSAVARGATTLADVRAATGANTVCGTCQPLVLDLLGAAARPQPVKWWPFVLAFSILATHASLAILLIPNVPVPDTYFDGRMLRTLWFDSIVKQWTGYTLLGITVAAAVLGLRKRIGWFRRFGGYQAWRLVHIALGLLAALVAVAHTGLRLGTNLNLVLMAGFVVMLAAGAVSGFITGGEHKMREAELIGPHARPRALPLWIHILALWPLPALILFHILSVYTW</sequence>
<dbReference type="RefSeq" id="WP_111342478.1">
    <property type="nucleotide sequence ID" value="NZ_QHHQ01000001.1"/>
</dbReference>
<evidence type="ECO:0000259" key="7">
    <source>
        <dbReference type="Pfam" id="PF07992"/>
    </source>
</evidence>
<keyword evidence="4" id="KW-0274">FAD</keyword>
<keyword evidence="5" id="KW-1133">Transmembrane helix</keyword>
<accession>A0A8B2NY42</accession>
<dbReference type="InterPro" id="IPR041854">
    <property type="entry name" value="BFD-like_2Fe2S-bd_dom_sf"/>
</dbReference>
<dbReference type="PANTHER" id="PTHR43429:SF3">
    <property type="entry name" value="NITRITE REDUCTASE [NAD(P)H]"/>
    <property type="match status" value="1"/>
</dbReference>
<feature type="domain" description="NADH-rubredoxin oxidoreductase C-terminal" evidence="8">
    <location>
        <begin position="325"/>
        <end position="393"/>
    </location>
</feature>
<feature type="transmembrane region" description="Helical" evidence="5">
    <location>
        <begin position="490"/>
        <end position="511"/>
    </location>
</feature>
<evidence type="ECO:0000313" key="9">
    <source>
        <dbReference type="EMBL" id="RAI03620.1"/>
    </source>
</evidence>
<evidence type="ECO:0000256" key="3">
    <source>
        <dbReference type="ARBA" id="ARBA00022630"/>
    </source>
</evidence>
<feature type="domain" description="BFD-like [2Fe-2S]-binding" evidence="6">
    <location>
        <begin position="429"/>
        <end position="476"/>
    </location>
</feature>
<keyword evidence="5" id="KW-0472">Membrane</keyword>
<dbReference type="InterPro" id="IPR007419">
    <property type="entry name" value="BFD-like_2Fe2S-bd_dom"/>
</dbReference>
<evidence type="ECO:0000256" key="2">
    <source>
        <dbReference type="ARBA" id="ARBA00006442"/>
    </source>
</evidence>
<dbReference type="InterPro" id="IPR041575">
    <property type="entry name" value="Rubredoxin_C"/>
</dbReference>
<dbReference type="PRINTS" id="PR00368">
    <property type="entry name" value="FADPNR"/>
</dbReference>
<evidence type="ECO:0000256" key="4">
    <source>
        <dbReference type="ARBA" id="ARBA00022827"/>
    </source>
</evidence>
<feature type="transmembrane region" description="Helical" evidence="5">
    <location>
        <begin position="531"/>
        <end position="550"/>
    </location>
</feature>
<feature type="transmembrane region" description="Helical" evidence="5">
    <location>
        <begin position="595"/>
        <end position="617"/>
    </location>
</feature>
<comment type="similarity">
    <text evidence="2">Belongs to the FAD-dependent oxidoreductase family.</text>
</comment>
<comment type="cofactor">
    <cofactor evidence="1">
        <name>FAD</name>
        <dbReference type="ChEBI" id="CHEBI:57692"/>
    </cofactor>
</comment>
<dbReference type="OrthoDB" id="9768666at2"/>
<dbReference type="InterPro" id="IPR016156">
    <property type="entry name" value="FAD/NAD-linked_Rdtase_dimer_sf"/>
</dbReference>
<dbReference type="SUPFAM" id="SSF51905">
    <property type="entry name" value="FAD/NAD(P)-binding domain"/>
    <property type="match status" value="1"/>
</dbReference>